<comment type="catalytic activity">
    <reaction evidence="1 8">
        <text>L-glutamate = D-glutamate</text>
        <dbReference type="Rhea" id="RHEA:12813"/>
        <dbReference type="ChEBI" id="CHEBI:29985"/>
        <dbReference type="ChEBI" id="CHEBI:29986"/>
        <dbReference type="EC" id="5.1.1.3"/>
    </reaction>
</comment>
<keyword evidence="3 8" id="KW-0133">Cell shape</keyword>
<dbReference type="Gene3D" id="3.40.50.1860">
    <property type="match status" value="2"/>
</dbReference>
<evidence type="ECO:0000256" key="7">
    <source>
        <dbReference type="ARBA" id="ARBA00070053"/>
    </source>
</evidence>
<comment type="pathway">
    <text evidence="8">Cell wall biogenesis; peptidoglycan biosynthesis.</text>
</comment>
<dbReference type="HAMAP" id="MF_00258">
    <property type="entry name" value="Glu_racemase"/>
    <property type="match status" value="1"/>
</dbReference>
<dbReference type="FunFam" id="3.40.50.1860:FF:000002">
    <property type="entry name" value="Glutamate racemase"/>
    <property type="match status" value="1"/>
</dbReference>
<dbReference type="NCBIfam" id="TIGR00067">
    <property type="entry name" value="glut_race"/>
    <property type="match status" value="1"/>
</dbReference>
<evidence type="ECO:0000256" key="8">
    <source>
        <dbReference type="HAMAP-Rule" id="MF_00258"/>
    </source>
</evidence>
<feature type="binding site" evidence="8">
    <location>
        <begin position="194"/>
        <end position="195"/>
    </location>
    <ligand>
        <name>substrate</name>
    </ligand>
</feature>
<dbReference type="GO" id="GO:0008881">
    <property type="term" value="F:glutamate racemase activity"/>
    <property type="evidence" value="ECO:0007669"/>
    <property type="project" value="UniProtKB-UniRule"/>
</dbReference>
<dbReference type="Proteomes" id="UP000199053">
    <property type="component" value="Unassembled WGS sequence"/>
</dbReference>
<evidence type="ECO:0000256" key="5">
    <source>
        <dbReference type="ARBA" id="ARBA00023235"/>
    </source>
</evidence>
<protein>
    <recommendedName>
        <fullName evidence="7 8">Glutamate racemase</fullName>
        <ecNumber evidence="2 8">5.1.1.3</ecNumber>
    </recommendedName>
</protein>
<dbReference type="PROSITE" id="PS00924">
    <property type="entry name" value="ASP_GLU_RACEMASE_2"/>
    <property type="match status" value="1"/>
</dbReference>
<dbReference type="OrthoDB" id="9801055at2"/>
<dbReference type="GO" id="GO:0009252">
    <property type="term" value="P:peptidoglycan biosynthetic process"/>
    <property type="evidence" value="ECO:0007669"/>
    <property type="project" value="UniProtKB-UniRule"/>
</dbReference>
<feature type="active site" description="Proton donor/acceptor" evidence="8">
    <location>
        <position position="77"/>
    </location>
</feature>
<keyword evidence="5 8" id="KW-0413">Isomerase</keyword>
<feature type="active site" description="Proton donor/acceptor" evidence="8">
    <location>
        <position position="193"/>
    </location>
</feature>
<organism evidence="9 10">
    <name type="scientific">Maridesulfovibrio ferrireducens</name>
    <dbReference type="NCBI Taxonomy" id="246191"/>
    <lineage>
        <taxon>Bacteria</taxon>
        <taxon>Pseudomonadati</taxon>
        <taxon>Thermodesulfobacteriota</taxon>
        <taxon>Desulfovibrionia</taxon>
        <taxon>Desulfovibrionales</taxon>
        <taxon>Desulfovibrionaceae</taxon>
        <taxon>Maridesulfovibrio</taxon>
    </lineage>
</organism>
<dbReference type="InterPro" id="IPR033134">
    <property type="entry name" value="Asp/Glu_racemase_AS_2"/>
</dbReference>
<evidence type="ECO:0000256" key="6">
    <source>
        <dbReference type="ARBA" id="ARBA00023316"/>
    </source>
</evidence>
<comment type="function">
    <text evidence="8">Provides the (R)-glutamate required for cell wall biosynthesis.</text>
</comment>
<evidence type="ECO:0000256" key="1">
    <source>
        <dbReference type="ARBA" id="ARBA00001602"/>
    </source>
</evidence>
<proteinExistence type="inferred from homology"/>
<accession>A0A1G9CYW9</accession>
<dbReference type="STRING" id="246191.SAMN05660337_0847"/>
<sequence>MSVDKCNLPIGVFDSGVGGLTVLRALQDLLPHENFLYLGDTARVPYGAKSADSVIKYALQAGDALVAEGIKMLVIACNTASAVSLKSLADKYSPLPVIGVIKPGAEAACQASVNGKIAVIATENTVNGGAYQRTICSMHPNAEIIAQPCPLFVGLAEEGWTEGELVEAIAARYLEPLFAKFGDEGPDTLVLGCTHFPVLRGAIANVAGKNIKLVDSAETTAKTVKNILAESKLSNCSTQRGHVSFLATDSAKRFAAVGGAFLGVEIDPEDVKVIDL</sequence>
<feature type="binding site" evidence="8">
    <location>
        <begin position="14"/>
        <end position="15"/>
    </location>
    <ligand>
        <name>substrate</name>
    </ligand>
</feature>
<dbReference type="RefSeq" id="WP_092158518.1">
    <property type="nucleotide sequence ID" value="NZ_FNGA01000001.1"/>
</dbReference>
<name>A0A1G9CYW9_9BACT</name>
<dbReference type="EC" id="5.1.1.3" evidence="2 8"/>
<feature type="binding site" evidence="8">
    <location>
        <begin position="78"/>
        <end position="79"/>
    </location>
    <ligand>
        <name>substrate</name>
    </ligand>
</feature>
<dbReference type="AlphaFoldDB" id="A0A1G9CYW9"/>
<evidence type="ECO:0000256" key="2">
    <source>
        <dbReference type="ARBA" id="ARBA00013090"/>
    </source>
</evidence>
<evidence type="ECO:0000256" key="4">
    <source>
        <dbReference type="ARBA" id="ARBA00022984"/>
    </source>
</evidence>
<dbReference type="InterPro" id="IPR001920">
    <property type="entry name" value="Asp/Glu_race"/>
</dbReference>
<evidence type="ECO:0000313" key="10">
    <source>
        <dbReference type="Proteomes" id="UP000199053"/>
    </source>
</evidence>
<dbReference type="UniPathway" id="UPA00219"/>
<keyword evidence="4 8" id="KW-0573">Peptidoglycan synthesis</keyword>
<gene>
    <name evidence="8" type="primary">murI</name>
    <name evidence="9" type="ORF">SAMN05660337_0847</name>
</gene>
<evidence type="ECO:0000256" key="3">
    <source>
        <dbReference type="ARBA" id="ARBA00022960"/>
    </source>
</evidence>
<dbReference type="Pfam" id="PF01177">
    <property type="entry name" value="Asp_Glu_race"/>
    <property type="match status" value="1"/>
</dbReference>
<dbReference type="PROSITE" id="PS00923">
    <property type="entry name" value="ASP_GLU_RACEMASE_1"/>
    <property type="match status" value="1"/>
</dbReference>
<comment type="similarity">
    <text evidence="8">Belongs to the aspartate/glutamate racemases family.</text>
</comment>
<dbReference type="InterPro" id="IPR018187">
    <property type="entry name" value="Asp/Glu_racemase_AS_1"/>
</dbReference>
<dbReference type="InterPro" id="IPR004391">
    <property type="entry name" value="Glu_race"/>
</dbReference>
<dbReference type="InterPro" id="IPR015942">
    <property type="entry name" value="Asp/Glu/hydantoin_racemase"/>
</dbReference>
<dbReference type="EMBL" id="FNGA01000001">
    <property type="protein sequence ID" value="SDK56888.1"/>
    <property type="molecule type" value="Genomic_DNA"/>
</dbReference>
<keyword evidence="6 8" id="KW-0961">Cell wall biogenesis/degradation</keyword>
<dbReference type="SUPFAM" id="SSF53681">
    <property type="entry name" value="Aspartate/glutamate racemase"/>
    <property type="match status" value="2"/>
</dbReference>
<dbReference type="GO" id="GO:0071555">
    <property type="term" value="P:cell wall organization"/>
    <property type="evidence" value="ECO:0007669"/>
    <property type="project" value="UniProtKB-KW"/>
</dbReference>
<dbReference type="PANTHER" id="PTHR21198:SF2">
    <property type="entry name" value="GLUTAMATE RACEMASE"/>
    <property type="match status" value="1"/>
</dbReference>
<evidence type="ECO:0000313" key="9">
    <source>
        <dbReference type="EMBL" id="SDK56888.1"/>
    </source>
</evidence>
<dbReference type="PANTHER" id="PTHR21198">
    <property type="entry name" value="GLUTAMATE RACEMASE"/>
    <property type="match status" value="1"/>
</dbReference>
<feature type="binding site" evidence="8">
    <location>
        <begin position="46"/>
        <end position="47"/>
    </location>
    <ligand>
        <name>substrate</name>
    </ligand>
</feature>
<dbReference type="GO" id="GO:0008360">
    <property type="term" value="P:regulation of cell shape"/>
    <property type="evidence" value="ECO:0007669"/>
    <property type="project" value="UniProtKB-KW"/>
</dbReference>
<reference evidence="10" key="1">
    <citation type="submission" date="2016-10" db="EMBL/GenBank/DDBJ databases">
        <authorList>
            <person name="Varghese N."/>
            <person name="Submissions S."/>
        </authorList>
    </citation>
    <scope>NUCLEOTIDE SEQUENCE [LARGE SCALE GENOMIC DNA]</scope>
    <source>
        <strain evidence="10">DSM 16995</strain>
    </source>
</reference>
<keyword evidence="10" id="KW-1185">Reference proteome</keyword>